<comment type="similarity">
    <text evidence="2">Belongs to the prokaryotic/mitochondrial release factor family. Mitochondrion-specific ribosomal protein mL62 subfamily.</text>
</comment>
<evidence type="ECO:0000256" key="1">
    <source>
        <dbReference type="ARBA" id="ARBA00013260"/>
    </source>
</evidence>
<proteinExistence type="inferred from homology"/>
<dbReference type="Proteomes" id="UP000694871">
    <property type="component" value="Unplaced"/>
</dbReference>
<dbReference type="Gene3D" id="3.30.160.20">
    <property type="match status" value="1"/>
</dbReference>
<dbReference type="EC" id="3.1.1.29" evidence="1"/>
<accession>A0ABM1JXQ7</accession>
<evidence type="ECO:0000259" key="5">
    <source>
        <dbReference type="Pfam" id="PF00472"/>
    </source>
</evidence>
<name>A0ABM1JXQ7_GEKJA</name>
<keyword evidence="7" id="KW-0378">Hydrolase</keyword>
<gene>
    <name evidence="7" type="primary">ICT1</name>
</gene>
<protein>
    <recommendedName>
        <fullName evidence="3">Large ribosomal subunit protein mL62</fullName>
        <ecNumber evidence="1">3.1.1.29</ecNumber>
    </recommendedName>
    <alternativeName>
        <fullName evidence="4">Peptidyl-tRNA hydrolase ICT1, mitochondrial</fullName>
    </alternativeName>
</protein>
<dbReference type="PANTHER" id="PTHR11075">
    <property type="entry name" value="PEPTIDE CHAIN RELEASE FACTOR"/>
    <property type="match status" value="1"/>
</dbReference>
<dbReference type="SUPFAM" id="SSF110916">
    <property type="entry name" value="Peptidyl-tRNA hydrolase domain-like"/>
    <property type="match status" value="1"/>
</dbReference>
<evidence type="ECO:0000256" key="3">
    <source>
        <dbReference type="ARBA" id="ARBA00039441"/>
    </source>
</evidence>
<dbReference type="GeneID" id="107110044"/>
<evidence type="ECO:0000256" key="4">
    <source>
        <dbReference type="ARBA" id="ARBA00041531"/>
    </source>
</evidence>
<evidence type="ECO:0000256" key="2">
    <source>
        <dbReference type="ARBA" id="ARBA00038225"/>
    </source>
</evidence>
<keyword evidence="6" id="KW-1185">Reference proteome</keyword>
<reference evidence="7" key="1">
    <citation type="submission" date="2025-08" db="UniProtKB">
        <authorList>
            <consortium name="RefSeq"/>
        </authorList>
    </citation>
    <scope>IDENTIFICATION</scope>
</reference>
<dbReference type="Pfam" id="PF00472">
    <property type="entry name" value="RF-1"/>
    <property type="match status" value="1"/>
</dbReference>
<sequence length="209" mass="23785">MAACVLHYLWQRQVPQMLTLGAGRNVLRRAFALPASSSDFQSEYCLDKLYGQQQKGGDDGSNSNTDFKKKCVPDIPVDRLSVSYCRSSGPGGQNVNKVNTKAEVRFHLASADWITEDVRQKMAVMHKKKISKSGELIITSEVSRYQMRNLADCLQKLRDLIAEATENPQVVSRIDAQIIRGRVEKMNRERLRQKKIHSTLKESRRVDFD</sequence>
<dbReference type="InterPro" id="IPR000352">
    <property type="entry name" value="Pep_chain_release_fac_I"/>
</dbReference>
<organism evidence="6 7">
    <name type="scientific">Gekko japonicus</name>
    <name type="common">Schlegel's Japanese gecko</name>
    <dbReference type="NCBI Taxonomy" id="146911"/>
    <lineage>
        <taxon>Eukaryota</taxon>
        <taxon>Metazoa</taxon>
        <taxon>Chordata</taxon>
        <taxon>Craniata</taxon>
        <taxon>Vertebrata</taxon>
        <taxon>Euteleostomi</taxon>
        <taxon>Lepidosauria</taxon>
        <taxon>Squamata</taxon>
        <taxon>Bifurcata</taxon>
        <taxon>Gekkota</taxon>
        <taxon>Gekkonidae</taxon>
        <taxon>Gekkoninae</taxon>
        <taxon>Gekko</taxon>
    </lineage>
</organism>
<dbReference type="GO" id="GO:0016787">
    <property type="term" value="F:hydrolase activity"/>
    <property type="evidence" value="ECO:0007669"/>
    <property type="project" value="UniProtKB-KW"/>
</dbReference>
<dbReference type="InterPro" id="IPR052104">
    <property type="entry name" value="Mito_Release_Factor_mL62"/>
</dbReference>
<evidence type="ECO:0000313" key="7">
    <source>
        <dbReference type="RefSeq" id="XP_015266244.1"/>
    </source>
</evidence>
<dbReference type="RefSeq" id="XP_015266244.1">
    <property type="nucleotide sequence ID" value="XM_015410758.1"/>
</dbReference>
<dbReference type="PANTHER" id="PTHR11075:SF54">
    <property type="entry name" value="LARGE RIBOSOMAL SUBUNIT PROTEIN ML62"/>
    <property type="match status" value="1"/>
</dbReference>
<evidence type="ECO:0000313" key="6">
    <source>
        <dbReference type="Proteomes" id="UP000694871"/>
    </source>
</evidence>
<feature type="domain" description="Prokaryotic-type class I peptide chain release factors" evidence="5">
    <location>
        <begin position="74"/>
        <end position="203"/>
    </location>
</feature>